<gene>
    <name evidence="4" type="ORF">E5161_16185</name>
</gene>
<dbReference type="AlphaFoldDB" id="A0A4U0F814"/>
<reference evidence="4 5" key="1">
    <citation type="submission" date="2019-04" db="EMBL/GenBank/DDBJ databases">
        <title>Cohnella sp. nov., isolated from soil.</title>
        <authorList>
            <person name="Kim W."/>
        </authorList>
    </citation>
    <scope>NUCLEOTIDE SEQUENCE [LARGE SCALE GENOMIC DNA]</scope>
    <source>
        <strain evidence="4 5">CAU 1483</strain>
    </source>
</reference>
<keyword evidence="2" id="KW-0472">Membrane</keyword>
<evidence type="ECO:0000259" key="3">
    <source>
        <dbReference type="Pfam" id="PF03888"/>
    </source>
</evidence>
<dbReference type="SUPFAM" id="SSF109998">
    <property type="entry name" value="Triger factor/SurA peptide-binding domain-like"/>
    <property type="match status" value="1"/>
</dbReference>
<dbReference type="Pfam" id="PF03888">
    <property type="entry name" value="MucB_RseB"/>
    <property type="match status" value="1"/>
</dbReference>
<keyword evidence="2" id="KW-1133">Transmembrane helix</keyword>
<feature type="region of interest" description="Disordered" evidence="1">
    <location>
        <begin position="289"/>
        <end position="309"/>
    </location>
</feature>
<dbReference type="Gene3D" id="2.50.20.10">
    <property type="entry name" value="Lipoprotein localisation LolA/LolB/LppX"/>
    <property type="match status" value="1"/>
</dbReference>
<feature type="compositionally biased region" description="Polar residues" evidence="1">
    <location>
        <begin position="289"/>
        <end position="302"/>
    </location>
</feature>
<keyword evidence="5" id="KW-1185">Reference proteome</keyword>
<dbReference type="RefSeq" id="WP_136779063.1">
    <property type="nucleotide sequence ID" value="NZ_SUPK01000008.1"/>
</dbReference>
<evidence type="ECO:0000313" key="4">
    <source>
        <dbReference type="EMBL" id="TJY40856.1"/>
    </source>
</evidence>
<proteinExistence type="predicted"/>
<evidence type="ECO:0000313" key="5">
    <source>
        <dbReference type="Proteomes" id="UP000309673"/>
    </source>
</evidence>
<dbReference type="InterPro" id="IPR033434">
    <property type="entry name" value="MucB/RseB_N"/>
</dbReference>
<protein>
    <recommendedName>
        <fullName evidence="3">MucB/RseB N-terminal domain-containing protein</fullName>
    </recommendedName>
</protein>
<keyword evidence="2" id="KW-0812">Transmembrane</keyword>
<accession>A0A4U0F814</accession>
<dbReference type="EMBL" id="SUPK01000008">
    <property type="protein sequence ID" value="TJY40856.1"/>
    <property type="molecule type" value="Genomic_DNA"/>
</dbReference>
<feature type="transmembrane region" description="Helical" evidence="2">
    <location>
        <begin position="44"/>
        <end position="65"/>
    </location>
</feature>
<dbReference type="Gene3D" id="1.10.4030.10">
    <property type="entry name" value="Porin chaperone SurA, peptide-binding domain"/>
    <property type="match status" value="1"/>
</dbReference>
<sequence>MAQYRLDLENELKQSPIDDSAIFSSIEKVTARHNKHLEKSKRRALLTISFTALLLIGVIALLALGPLSETFFHTKTANTAETPLVEGDGIRIMPEEFFLYKSGVALGNQQPGLSKINVTDEQIVENLIMGQLTVRYAKKLGLTVSPKELDKEISFQRDSLKQASNDNPVKQVMAKRIEQSGLTEDEFWRSELIRRKYEESILKGKLYTKLIQDGTIKSGDGSEFGEFQKKLLAEKKEKLTINWSTVSGSKAQWIERIAHPYENVKTLTGTAVIQNQSLSQKVEFQRTKSSNGTQFSFTSPGATSPPTPFEEKATRTFIAPMTTLSWLASDINLWSIEKPETYLGRNAHVLEGKLPLAKAQQWQAETFKLWLDDETSMVLKMELYDSKGDVVESIAVKSLQVTYE</sequence>
<organism evidence="4 5">
    <name type="scientific">Cohnella pontilimi</name>
    <dbReference type="NCBI Taxonomy" id="2564100"/>
    <lineage>
        <taxon>Bacteria</taxon>
        <taxon>Bacillati</taxon>
        <taxon>Bacillota</taxon>
        <taxon>Bacilli</taxon>
        <taxon>Bacillales</taxon>
        <taxon>Paenibacillaceae</taxon>
        <taxon>Cohnella</taxon>
    </lineage>
</organism>
<evidence type="ECO:0000256" key="1">
    <source>
        <dbReference type="SAM" id="MobiDB-lite"/>
    </source>
</evidence>
<dbReference type="InterPro" id="IPR027304">
    <property type="entry name" value="Trigger_fact/SurA_dom_sf"/>
</dbReference>
<dbReference type="Proteomes" id="UP000309673">
    <property type="component" value="Unassembled WGS sequence"/>
</dbReference>
<comment type="caution">
    <text evidence="4">The sequence shown here is derived from an EMBL/GenBank/DDBJ whole genome shotgun (WGS) entry which is preliminary data.</text>
</comment>
<dbReference type="Pfam" id="PF13624">
    <property type="entry name" value="SurA_N_3"/>
    <property type="match status" value="1"/>
</dbReference>
<dbReference type="OrthoDB" id="2881381at2"/>
<feature type="domain" description="MucB/RseB N-terminal" evidence="3">
    <location>
        <begin position="367"/>
        <end position="402"/>
    </location>
</feature>
<name>A0A4U0F814_9BACL</name>
<evidence type="ECO:0000256" key="2">
    <source>
        <dbReference type="SAM" id="Phobius"/>
    </source>
</evidence>